<accession>A0A174J608</accession>
<reference evidence="1 2" key="1">
    <citation type="submission" date="2015-09" db="EMBL/GenBank/DDBJ databases">
        <authorList>
            <consortium name="Pathogen Informatics"/>
        </authorList>
    </citation>
    <scope>NUCLEOTIDE SEQUENCE [LARGE SCALE GENOMIC DNA]</scope>
    <source>
        <strain evidence="1 2">2789STDY5608840</strain>
    </source>
</reference>
<protein>
    <submittedName>
        <fullName evidence="1">Uncharacterized protein</fullName>
    </submittedName>
</protein>
<organism evidence="1 2">
    <name type="scientific">Bacteroides finegoldii</name>
    <dbReference type="NCBI Taxonomy" id="338188"/>
    <lineage>
        <taxon>Bacteria</taxon>
        <taxon>Pseudomonadati</taxon>
        <taxon>Bacteroidota</taxon>
        <taxon>Bacteroidia</taxon>
        <taxon>Bacteroidales</taxon>
        <taxon>Bacteroidaceae</taxon>
        <taxon>Bacteroides</taxon>
    </lineage>
</organism>
<dbReference type="Pfam" id="PF15582">
    <property type="entry name" value="Imm65"/>
    <property type="match status" value="1"/>
</dbReference>
<sequence>MTLFQHDVIIPDSLTFLLRERELKVSRQDIERFSGKINIRNLTDSTLILSESPTMGNMSYAVVNGTDTLTLILRDSLPVRISPHDFRCLYYDSESPYDFLRRFSDKEAWMNMYQLFADSTFCFLNINGKPTGFRIQHDDRYSGIILKSDSLSRTINNESFYDKEDRIRRFFKWDQ</sequence>
<name>A0A174J608_9BACE</name>
<dbReference type="AlphaFoldDB" id="A0A174J608"/>
<evidence type="ECO:0000313" key="2">
    <source>
        <dbReference type="Proteomes" id="UP000095517"/>
    </source>
</evidence>
<evidence type="ECO:0000313" key="1">
    <source>
        <dbReference type="EMBL" id="CUO95192.1"/>
    </source>
</evidence>
<gene>
    <name evidence="1" type="ORF">ERS852397_03179</name>
</gene>
<dbReference type="EMBL" id="CYZH01000021">
    <property type="protein sequence ID" value="CUO95192.1"/>
    <property type="molecule type" value="Genomic_DNA"/>
</dbReference>
<dbReference type="InterPro" id="IPR028967">
    <property type="entry name" value="Imm65"/>
</dbReference>
<dbReference type="Proteomes" id="UP000095517">
    <property type="component" value="Unassembled WGS sequence"/>
</dbReference>
<proteinExistence type="predicted"/>
<dbReference type="STRING" id="338188.ERS852397_03179"/>